<comment type="catalytic activity">
    <reaction evidence="4">
        <text>an N-acyl-L-alpha-aminoacyl-tRNA + H2O = an N-acyl-L-amino acid + a tRNA + H(+)</text>
        <dbReference type="Rhea" id="RHEA:54448"/>
        <dbReference type="Rhea" id="RHEA-COMP:10123"/>
        <dbReference type="Rhea" id="RHEA-COMP:13883"/>
        <dbReference type="ChEBI" id="CHEBI:15377"/>
        <dbReference type="ChEBI" id="CHEBI:15378"/>
        <dbReference type="ChEBI" id="CHEBI:59874"/>
        <dbReference type="ChEBI" id="CHEBI:78442"/>
        <dbReference type="ChEBI" id="CHEBI:138191"/>
        <dbReference type="EC" id="3.1.1.29"/>
    </reaction>
</comment>
<feature type="signal peptide" evidence="6">
    <location>
        <begin position="1"/>
        <end position="23"/>
    </location>
</feature>
<dbReference type="FunFam" id="3.40.1490.10:FF:000002">
    <property type="entry name" value="Peptidyl-tRNA hydrolase 2, mitochondrial"/>
    <property type="match status" value="1"/>
</dbReference>
<evidence type="ECO:0000256" key="2">
    <source>
        <dbReference type="ARBA" id="ARBA00022801"/>
    </source>
</evidence>
<feature type="region of interest" description="Disordered" evidence="5">
    <location>
        <begin position="39"/>
        <end position="67"/>
    </location>
</feature>
<dbReference type="PANTHER" id="PTHR12649">
    <property type="entry name" value="PEPTIDYL-TRNA HYDROLASE 2"/>
    <property type="match status" value="1"/>
</dbReference>
<protein>
    <recommendedName>
        <fullName evidence="1">peptidyl-tRNA hydrolase</fullName>
        <ecNumber evidence="1">3.1.1.29</ecNumber>
    </recommendedName>
</protein>
<comment type="similarity">
    <text evidence="3">Belongs to the PTH2 family.</text>
</comment>
<evidence type="ECO:0000313" key="7">
    <source>
        <dbReference type="EMBL" id="RHY27125.1"/>
    </source>
</evidence>
<feature type="compositionally biased region" description="Acidic residues" evidence="5">
    <location>
        <begin position="170"/>
        <end position="188"/>
    </location>
</feature>
<sequence length="311" mass="33811">MDAVKWCSAFLLGVAGHWYLSNSASYDAASTAGNVMTSPLYPGHKVDDDDSDDSDDEQDSDESDWEPHKMVLVVRNDLKMGKGKIAAQCGHATLGAYKRAVKRTPQALDLWEASGQTKVALRVETEEEMMVLADRAKEIGLVHYVVVDAGRTQIAPDTKTVLATSHEKEDAEEDSNASDSDSDDDVHDEDTLHWEPHKMVLVVRNDLKMGKGKVAAQCGHATLGAYKRAVKRTPHAIECWETLGQAKVALKVESEGEMMELASRAKDLGLVHYIVVDAGRTQIAPNSRTVLAVGPAPIGAINNLTGHLKLM</sequence>
<evidence type="ECO:0000256" key="4">
    <source>
        <dbReference type="ARBA" id="ARBA00048707"/>
    </source>
</evidence>
<dbReference type="GO" id="GO:0004045">
    <property type="term" value="F:peptidyl-tRNA hydrolase activity"/>
    <property type="evidence" value="ECO:0007669"/>
    <property type="project" value="UniProtKB-EC"/>
</dbReference>
<proteinExistence type="inferred from homology"/>
<name>A0A418AQ79_9STRA</name>
<dbReference type="Proteomes" id="UP000285060">
    <property type="component" value="Unassembled WGS sequence"/>
</dbReference>
<dbReference type="SUPFAM" id="SSF102462">
    <property type="entry name" value="Peptidyl-tRNA hydrolase II"/>
    <property type="match status" value="2"/>
</dbReference>
<accession>A0A418AQ79</accession>
<dbReference type="AlphaFoldDB" id="A0A418AQ79"/>
<evidence type="ECO:0000256" key="5">
    <source>
        <dbReference type="SAM" id="MobiDB-lite"/>
    </source>
</evidence>
<evidence type="ECO:0000313" key="8">
    <source>
        <dbReference type="Proteomes" id="UP000285060"/>
    </source>
</evidence>
<dbReference type="GO" id="GO:0005829">
    <property type="term" value="C:cytosol"/>
    <property type="evidence" value="ECO:0007669"/>
    <property type="project" value="TreeGrafter"/>
</dbReference>
<dbReference type="EMBL" id="QUSY01000834">
    <property type="protein sequence ID" value="RHY27125.1"/>
    <property type="molecule type" value="Genomic_DNA"/>
</dbReference>
<reference evidence="7 8" key="1">
    <citation type="submission" date="2018-08" db="EMBL/GenBank/DDBJ databases">
        <title>Aphanomyces genome sequencing and annotation.</title>
        <authorList>
            <person name="Minardi D."/>
            <person name="Oidtmann B."/>
            <person name="Van Der Giezen M."/>
            <person name="Studholme D.J."/>
        </authorList>
    </citation>
    <scope>NUCLEOTIDE SEQUENCE [LARGE SCALE GENOMIC DNA]</scope>
    <source>
        <strain evidence="7 8">NJM0002</strain>
    </source>
</reference>
<dbReference type="NCBIfam" id="NF003314">
    <property type="entry name" value="PRK04322.1"/>
    <property type="match status" value="1"/>
</dbReference>
<keyword evidence="6" id="KW-0732">Signal</keyword>
<evidence type="ECO:0000256" key="1">
    <source>
        <dbReference type="ARBA" id="ARBA00013260"/>
    </source>
</evidence>
<feature type="compositionally biased region" description="Acidic residues" evidence="5">
    <location>
        <begin position="48"/>
        <end position="64"/>
    </location>
</feature>
<dbReference type="NCBIfam" id="TIGR00283">
    <property type="entry name" value="arch_pth2"/>
    <property type="match status" value="2"/>
</dbReference>
<dbReference type="PANTHER" id="PTHR12649:SF11">
    <property type="entry name" value="PEPTIDYL-TRNA HYDROLASE 2, MITOCHONDRIAL"/>
    <property type="match status" value="1"/>
</dbReference>
<dbReference type="Gene3D" id="3.40.1490.10">
    <property type="entry name" value="Bit1"/>
    <property type="match status" value="2"/>
</dbReference>
<keyword evidence="2" id="KW-0378">Hydrolase</keyword>
<evidence type="ECO:0000256" key="3">
    <source>
        <dbReference type="ARBA" id="ARBA00038050"/>
    </source>
</evidence>
<organism evidence="7 8">
    <name type="scientific">Aphanomyces invadans</name>
    <dbReference type="NCBI Taxonomy" id="157072"/>
    <lineage>
        <taxon>Eukaryota</taxon>
        <taxon>Sar</taxon>
        <taxon>Stramenopiles</taxon>
        <taxon>Oomycota</taxon>
        <taxon>Saprolegniomycetes</taxon>
        <taxon>Saprolegniales</taxon>
        <taxon>Verrucalvaceae</taxon>
        <taxon>Aphanomyces</taxon>
    </lineage>
</organism>
<evidence type="ECO:0000256" key="6">
    <source>
        <dbReference type="SAM" id="SignalP"/>
    </source>
</evidence>
<dbReference type="Pfam" id="PF01981">
    <property type="entry name" value="PTH2"/>
    <property type="match status" value="2"/>
</dbReference>
<gene>
    <name evidence="7" type="ORF">DYB32_007028</name>
</gene>
<dbReference type="FunFam" id="3.40.1490.10:FF:000001">
    <property type="entry name" value="Peptidyl-tRNA hydrolase 2"/>
    <property type="match status" value="1"/>
</dbReference>
<dbReference type="InterPro" id="IPR023476">
    <property type="entry name" value="Pep_tRNA_hydro_II_dom_sf"/>
</dbReference>
<dbReference type="InterPro" id="IPR002833">
    <property type="entry name" value="PTH2"/>
</dbReference>
<dbReference type="CDD" id="cd02430">
    <property type="entry name" value="PTH2"/>
    <property type="match status" value="2"/>
</dbReference>
<dbReference type="EC" id="3.1.1.29" evidence="1"/>
<dbReference type="VEuPathDB" id="FungiDB:H310_04741"/>
<keyword evidence="8" id="KW-1185">Reference proteome</keyword>
<feature type="chain" id="PRO_5019161791" description="peptidyl-tRNA hydrolase" evidence="6">
    <location>
        <begin position="24"/>
        <end position="311"/>
    </location>
</feature>
<feature type="region of interest" description="Disordered" evidence="5">
    <location>
        <begin position="159"/>
        <end position="191"/>
    </location>
</feature>
<comment type="caution">
    <text evidence="7">The sequence shown here is derived from an EMBL/GenBank/DDBJ whole genome shotgun (WGS) entry which is preliminary data.</text>
</comment>